<feature type="non-terminal residue" evidence="2">
    <location>
        <position position="1"/>
    </location>
</feature>
<accession>X1ARC7</accession>
<proteinExistence type="predicted"/>
<organism evidence="2">
    <name type="scientific">marine sediment metagenome</name>
    <dbReference type="NCBI Taxonomy" id="412755"/>
    <lineage>
        <taxon>unclassified sequences</taxon>
        <taxon>metagenomes</taxon>
        <taxon>ecological metagenomes</taxon>
    </lineage>
</organism>
<evidence type="ECO:0000313" key="2">
    <source>
        <dbReference type="EMBL" id="GAG62421.1"/>
    </source>
</evidence>
<dbReference type="AlphaFoldDB" id="X1ARC7"/>
<reference evidence="2" key="1">
    <citation type="journal article" date="2014" name="Front. Microbiol.">
        <title>High frequency of phylogenetically diverse reductive dehalogenase-homologous genes in deep subseafloor sedimentary metagenomes.</title>
        <authorList>
            <person name="Kawai M."/>
            <person name="Futagami T."/>
            <person name="Toyoda A."/>
            <person name="Takaki Y."/>
            <person name="Nishi S."/>
            <person name="Hori S."/>
            <person name="Arai W."/>
            <person name="Tsubouchi T."/>
            <person name="Morono Y."/>
            <person name="Uchiyama I."/>
            <person name="Ito T."/>
            <person name="Fujiyama A."/>
            <person name="Inagaki F."/>
            <person name="Takami H."/>
        </authorList>
    </citation>
    <scope>NUCLEOTIDE SEQUENCE</scope>
    <source>
        <strain evidence="2">Expedition CK06-06</strain>
    </source>
</reference>
<sequence length="36" mass="4179">FTTQGFTSPWFDSGQMKPQTKMDKEIEEILEKNANT</sequence>
<protein>
    <submittedName>
        <fullName evidence="2">Uncharacterized protein</fullName>
    </submittedName>
</protein>
<feature type="region of interest" description="Disordered" evidence="1">
    <location>
        <begin position="1"/>
        <end position="22"/>
    </location>
</feature>
<comment type="caution">
    <text evidence="2">The sequence shown here is derived from an EMBL/GenBank/DDBJ whole genome shotgun (WGS) entry which is preliminary data.</text>
</comment>
<gene>
    <name evidence="2" type="ORF">S01H4_14538</name>
</gene>
<name>X1ARC7_9ZZZZ</name>
<dbReference type="EMBL" id="BART01006377">
    <property type="protein sequence ID" value="GAG62421.1"/>
    <property type="molecule type" value="Genomic_DNA"/>
</dbReference>
<evidence type="ECO:0000256" key="1">
    <source>
        <dbReference type="SAM" id="MobiDB-lite"/>
    </source>
</evidence>